<name>A0A8C0XHX6_CASCN</name>
<dbReference type="InterPro" id="IPR037800">
    <property type="entry name" value="GCN5"/>
</dbReference>
<evidence type="ECO:0000256" key="1">
    <source>
        <dbReference type="ARBA" id="ARBA00023117"/>
    </source>
</evidence>
<protein>
    <submittedName>
        <fullName evidence="2">Uncharacterized protein</fullName>
    </submittedName>
</protein>
<sequence length="81" mass="9303">LLPLQSSSCPGVTEPHRKQLSVDMGTIKRRLENNYHWGASECIESTNCKEYNAPECEYYKCANILEKFFFSKIKEAGLIDK</sequence>
<proteinExistence type="predicted"/>
<dbReference type="AlphaFoldDB" id="A0A8C0XHX6"/>
<dbReference type="GO" id="GO:0140672">
    <property type="term" value="C:ATAC complex"/>
    <property type="evidence" value="ECO:0007669"/>
    <property type="project" value="TreeGrafter"/>
</dbReference>
<accession>A0A8C0XHX6</accession>
<dbReference type="GO" id="GO:0010484">
    <property type="term" value="F:histone H3 acetyltransferase activity"/>
    <property type="evidence" value="ECO:0007669"/>
    <property type="project" value="TreeGrafter"/>
</dbReference>
<evidence type="ECO:0000313" key="2">
    <source>
        <dbReference type="Ensembl" id="ENSCCNP00000026251.1"/>
    </source>
</evidence>
<dbReference type="PANTHER" id="PTHR45750:SF2">
    <property type="entry name" value="HISTONE ACETYLTRANSFERASE KAT2B"/>
    <property type="match status" value="1"/>
</dbReference>
<dbReference type="PANTHER" id="PTHR45750">
    <property type="entry name" value="GH11602P"/>
    <property type="match status" value="1"/>
</dbReference>
<dbReference type="SUPFAM" id="SSF47370">
    <property type="entry name" value="Bromodomain"/>
    <property type="match status" value="1"/>
</dbReference>
<reference evidence="2" key="1">
    <citation type="submission" date="2023-09" db="UniProtKB">
        <authorList>
            <consortium name="Ensembl"/>
        </authorList>
    </citation>
    <scope>IDENTIFICATION</scope>
</reference>
<dbReference type="InterPro" id="IPR036427">
    <property type="entry name" value="Bromodomain-like_sf"/>
</dbReference>
<dbReference type="GO" id="GO:0045944">
    <property type="term" value="P:positive regulation of transcription by RNA polymerase II"/>
    <property type="evidence" value="ECO:0007669"/>
    <property type="project" value="TreeGrafter"/>
</dbReference>
<organism evidence="2">
    <name type="scientific">Castor canadensis</name>
    <name type="common">American beaver</name>
    <dbReference type="NCBI Taxonomy" id="51338"/>
    <lineage>
        <taxon>Eukaryota</taxon>
        <taxon>Metazoa</taxon>
        <taxon>Chordata</taxon>
        <taxon>Craniata</taxon>
        <taxon>Vertebrata</taxon>
        <taxon>Euteleostomi</taxon>
        <taxon>Mammalia</taxon>
        <taxon>Eutheria</taxon>
        <taxon>Euarchontoglires</taxon>
        <taxon>Glires</taxon>
        <taxon>Rodentia</taxon>
        <taxon>Castorimorpha</taxon>
        <taxon>Castoridae</taxon>
        <taxon>Castor</taxon>
    </lineage>
</organism>
<keyword evidence="1" id="KW-0103">Bromodomain</keyword>
<dbReference type="Gene3D" id="1.20.920.10">
    <property type="entry name" value="Bromodomain-like"/>
    <property type="match status" value="1"/>
</dbReference>
<dbReference type="Ensembl" id="ENSCCNT00000033297.1">
    <property type="protein sequence ID" value="ENSCCNP00000026251.1"/>
    <property type="gene ID" value="ENSCCNG00000025492.1"/>
</dbReference>